<dbReference type="GO" id="GO:0000271">
    <property type="term" value="P:polysaccharide biosynthetic process"/>
    <property type="evidence" value="ECO:0007669"/>
    <property type="project" value="TreeGrafter"/>
</dbReference>
<keyword evidence="6" id="KW-0032">Aminotransferase</keyword>
<protein>
    <submittedName>
        <fullName evidence="6">DegT/DnrJ/EryC1/StrS family aminotransferase</fullName>
    </submittedName>
</protein>
<keyword evidence="1 4" id="KW-0663">Pyridoxal phosphate</keyword>
<evidence type="ECO:0000256" key="5">
    <source>
        <dbReference type="RuleBase" id="RU004508"/>
    </source>
</evidence>
<reference evidence="6 7" key="1">
    <citation type="submission" date="2020-04" db="EMBL/GenBank/DDBJ databases">
        <title>Flammeovirga sp. SR4, a novel species isolated from seawater.</title>
        <authorList>
            <person name="Wang X."/>
        </authorList>
    </citation>
    <scope>NUCLEOTIDE SEQUENCE [LARGE SCALE GENOMIC DNA]</scope>
    <source>
        <strain evidence="6 7">SR4</strain>
    </source>
</reference>
<dbReference type="GO" id="GO:0008483">
    <property type="term" value="F:transaminase activity"/>
    <property type="evidence" value="ECO:0007669"/>
    <property type="project" value="UniProtKB-KW"/>
</dbReference>
<feature type="modified residue" description="N6-(pyridoxal phosphate)lysine" evidence="4">
    <location>
        <position position="190"/>
    </location>
</feature>
<evidence type="ECO:0000256" key="3">
    <source>
        <dbReference type="PIRSR" id="PIRSR000390-1"/>
    </source>
</evidence>
<dbReference type="EMBL" id="JABAIL010000001">
    <property type="protein sequence ID" value="NLR90504.1"/>
    <property type="molecule type" value="Genomic_DNA"/>
</dbReference>
<dbReference type="InterPro" id="IPR015424">
    <property type="entry name" value="PyrdxlP-dep_Trfase"/>
</dbReference>
<dbReference type="InterPro" id="IPR000653">
    <property type="entry name" value="DegT/StrS_aminotransferase"/>
</dbReference>
<dbReference type="InterPro" id="IPR015421">
    <property type="entry name" value="PyrdxlP-dep_Trfase_major"/>
</dbReference>
<dbReference type="RefSeq" id="WP_168881203.1">
    <property type="nucleotide sequence ID" value="NZ_JABAIL010000001.1"/>
</dbReference>
<comment type="caution">
    <text evidence="6">The sequence shown here is derived from an EMBL/GenBank/DDBJ whole genome shotgun (WGS) entry which is preliminary data.</text>
</comment>
<gene>
    <name evidence="6" type="ORF">HGP29_04765</name>
</gene>
<sequence>MNKIEFVDLKKQYDNIKNDIDKSIQSVINDRAFIGTNSNKYVKQFEQDFSDFHNTNHCIACANGTDALEIALKALNIGIGDEVIVPALTWISTAEAVNNVGAKPIFVDILEDYFTIDPSLIIEKVNENTKAIIPVHLYGHPAKMEQISLIARKYNLKIIEDCAQAHDASINNKKVGTFGDIGTFSFFPGKNLGAYGDAGGIITNSVELALKCRMISQHGQLDKKHEHITIGRNSRMDGIQAAILSAKLKYLASNTEERIKIAKYYKKKINNQFILPNIDNNHRHVFHLFVIRHKERNLIKEELAKNNISSAIQYPLPLPYLDVYKNENIENNFPIAKKVTEEIISIPIYPELETKELDHIINTLNSFSICK</sequence>
<dbReference type="AlphaFoldDB" id="A0A7X8SHT0"/>
<keyword evidence="6" id="KW-0808">Transferase</keyword>
<dbReference type="PANTHER" id="PTHR30244">
    <property type="entry name" value="TRANSAMINASE"/>
    <property type="match status" value="1"/>
</dbReference>
<dbReference type="CDD" id="cd00616">
    <property type="entry name" value="AHBA_syn"/>
    <property type="match status" value="1"/>
</dbReference>
<dbReference type="InterPro" id="IPR015422">
    <property type="entry name" value="PyrdxlP-dep_Trfase_small"/>
</dbReference>
<feature type="active site" description="Proton acceptor" evidence="3">
    <location>
        <position position="190"/>
    </location>
</feature>
<evidence type="ECO:0000256" key="4">
    <source>
        <dbReference type="PIRSR" id="PIRSR000390-2"/>
    </source>
</evidence>
<dbReference type="Pfam" id="PF01041">
    <property type="entry name" value="DegT_DnrJ_EryC1"/>
    <property type="match status" value="1"/>
</dbReference>
<dbReference type="PIRSF" id="PIRSF000390">
    <property type="entry name" value="PLP_StrS"/>
    <property type="match status" value="1"/>
</dbReference>
<organism evidence="6 7">
    <name type="scientific">Flammeovirga agarivorans</name>
    <dbReference type="NCBI Taxonomy" id="2726742"/>
    <lineage>
        <taxon>Bacteria</taxon>
        <taxon>Pseudomonadati</taxon>
        <taxon>Bacteroidota</taxon>
        <taxon>Cytophagia</taxon>
        <taxon>Cytophagales</taxon>
        <taxon>Flammeovirgaceae</taxon>
        <taxon>Flammeovirga</taxon>
    </lineage>
</organism>
<dbReference type="PANTHER" id="PTHR30244:SF36">
    <property type="entry name" value="3-OXO-GLUCOSE-6-PHOSPHATE:GLUTAMATE AMINOTRANSFERASE"/>
    <property type="match status" value="1"/>
</dbReference>
<accession>A0A7X8SHT0</accession>
<evidence type="ECO:0000313" key="7">
    <source>
        <dbReference type="Proteomes" id="UP000585050"/>
    </source>
</evidence>
<comment type="similarity">
    <text evidence="2 5">Belongs to the DegT/DnrJ/EryC1 family.</text>
</comment>
<evidence type="ECO:0000256" key="1">
    <source>
        <dbReference type="ARBA" id="ARBA00022898"/>
    </source>
</evidence>
<name>A0A7X8SHT0_9BACT</name>
<keyword evidence="7" id="KW-1185">Reference proteome</keyword>
<dbReference type="Gene3D" id="3.90.1150.10">
    <property type="entry name" value="Aspartate Aminotransferase, domain 1"/>
    <property type="match status" value="1"/>
</dbReference>
<dbReference type="SUPFAM" id="SSF53383">
    <property type="entry name" value="PLP-dependent transferases"/>
    <property type="match status" value="1"/>
</dbReference>
<dbReference type="GO" id="GO:0030170">
    <property type="term" value="F:pyridoxal phosphate binding"/>
    <property type="evidence" value="ECO:0007669"/>
    <property type="project" value="TreeGrafter"/>
</dbReference>
<evidence type="ECO:0000256" key="2">
    <source>
        <dbReference type="ARBA" id="ARBA00037999"/>
    </source>
</evidence>
<proteinExistence type="inferred from homology"/>
<evidence type="ECO:0000313" key="6">
    <source>
        <dbReference type="EMBL" id="NLR90504.1"/>
    </source>
</evidence>
<dbReference type="Gene3D" id="3.40.640.10">
    <property type="entry name" value="Type I PLP-dependent aspartate aminotransferase-like (Major domain)"/>
    <property type="match status" value="1"/>
</dbReference>
<dbReference type="Proteomes" id="UP000585050">
    <property type="component" value="Unassembled WGS sequence"/>
</dbReference>